<evidence type="ECO:0000256" key="1">
    <source>
        <dbReference type="SAM" id="MobiDB-lite"/>
    </source>
</evidence>
<dbReference type="AlphaFoldDB" id="E5AQS1"/>
<proteinExistence type="predicted"/>
<evidence type="ECO:0000313" key="2">
    <source>
        <dbReference type="EMBL" id="CBW74953.1"/>
    </source>
</evidence>
<organism evidence="2 3">
    <name type="scientific">Mycetohabitans rhizoxinica (strain DSM 19002 / CIP 109453 / HKI 454)</name>
    <name type="common">Paraburkholderia rhizoxinica</name>
    <dbReference type="NCBI Taxonomy" id="882378"/>
    <lineage>
        <taxon>Bacteria</taxon>
        <taxon>Pseudomonadati</taxon>
        <taxon>Pseudomonadota</taxon>
        <taxon>Betaproteobacteria</taxon>
        <taxon>Burkholderiales</taxon>
        <taxon>Burkholderiaceae</taxon>
        <taxon>Mycetohabitans</taxon>
    </lineage>
</organism>
<feature type="region of interest" description="Disordered" evidence="1">
    <location>
        <begin position="132"/>
        <end position="203"/>
    </location>
</feature>
<gene>
    <name evidence="2" type="ordered locus">RBRH_03650</name>
</gene>
<dbReference type="KEGG" id="brh:RBRH_03650"/>
<protein>
    <submittedName>
        <fullName evidence="2">Uncharacterized protein</fullName>
    </submittedName>
</protein>
<dbReference type="EMBL" id="FR687359">
    <property type="protein sequence ID" value="CBW74953.1"/>
    <property type="molecule type" value="Genomic_DNA"/>
</dbReference>
<feature type="compositionally biased region" description="Polar residues" evidence="1">
    <location>
        <begin position="185"/>
        <end position="196"/>
    </location>
</feature>
<dbReference type="HOGENOM" id="CLU_1346808_0_0_4"/>
<sequence length="203" mass="22479">MTDTLRSARVAGRIAFTDTTRACSGHETAACFSAFRATGCYSRGRPPSLGGLRRCYRYADPTARSIARLARETFIYFYLQRPFSPALIVESKQQTPPRSALGNNNEREGPDRLRHSAMVNRRGRCRRMVGQRLPQRRCSRARQPSRARRAQRVHARGVDSAGTARRSAQRYRKQRAGPAQCAGLAQSTARAGTTSPLKPGGNA</sequence>
<name>E5AQS1_MYCRK</name>
<evidence type="ECO:0000313" key="3">
    <source>
        <dbReference type="Proteomes" id="UP000007437"/>
    </source>
</evidence>
<accession>E5AQS1</accession>
<reference evidence="2 3" key="1">
    <citation type="journal article" date="2011" name="J. Bacteriol.">
        <title>Complete genome sequence of Burkholderia rhizoxinica, an endosymbiont of Rhizopus microsporus.</title>
        <authorList>
            <person name="Lackner G."/>
            <person name="Moebius N."/>
            <person name="Partida-Martinez L."/>
            <person name="Hertweck C."/>
        </authorList>
    </citation>
    <scope>NUCLEOTIDE SEQUENCE [LARGE SCALE GENOMIC DNA]</scope>
    <source>
        <strain evidence="3">DSM 19002 / CIP 109453 / HKI 454</strain>
    </source>
</reference>
<feature type="compositionally biased region" description="Basic residues" evidence="1">
    <location>
        <begin position="132"/>
        <end position="155"/>
    </location>
</feature>
<feature type="region of interest" description="Disordered" evidence="1">
    <location>
        <begin position="92"/>
        <end position="111"/>
    </location>
</feature>
<dbReference type="STRING" id="882378.RBRH_03650"/>
<dbReference type="Proteomes" id="UP000007437">
    <property type="component" value="Chromosome"/>
</dbReference>
<feature type="compositionally biased region" description="Polar residues" evidence="1">
    <location>
        <begin position="92"/>
        <end position="104"/>
    </location>
</feature>